<dbReference type="InterPro" id="IPR050275">
    <property type="entry name" value="PGM_Phosphatase"/>
</dbReference>
<dbReference type="STRING" id="29341.RSJ17_03460"/>
<feature type="active site" description="Tele-phosphohistidine intermediate" evidence="3">
    <location>
        <position position="9"/>
    </location>
</feature>
<evidence type="ECO:0000256" key="4">
    <source>
        <dbReference type="PIRSR" id="PIRSR613078-2"/>
    </source>
</evidence>
<dbReference type="GO" id="GO:0016791">
    <property type="term" value="F:phosphatase activity"/>
    <property type="evidence" value="ECO:0007669"/>
    <property type="project" value="TreeGrafter"/>
</dbReference>
<evidence type="ECO:0000256" key="3">
    <source>
        <dbReference type="PIRSR" id="PIRSR613078-1"/>
    </source>
</evidence>
<dbReference type="PANTHER" id="PTHR48100">
    <property type="entry name" value="BROAD-SPECIFICITY PHOSPHATASE YOR283W-RELATED"/>
    <property type="match status" value="1"/>
</dbReference>
<dbReference type="Proteomes" id="UP000031366">
    <property type="component" value="Unassembled WGS sequence"/>
</dbReference>
<gene>
    <name evidence="5" type="ORF">U732_3480</name>
</gene>
<dbReference type="EMBL" id="AYSO01000013">
    <property type="protein sequence ID" value="KIE47934.1"/>
    <property type="molecule type" value="Genomic_DNA"/>
</dbReference>
<dbReference type="PROSITE" id="PS00175">
    <property type="entry name" value="PG_MUTASE"/>
    <property type="match status" value="1"/>
</dbReference>
<dbReference type="PANTHER" id="PTHR48100:SF1">
    <property type="entry name" value="HISTIDINE PHOSPHATASE FAMILY PROTEIN-RELATED"/>
    <property type="match status" value="1"/>
</dbReference>
<evidence type="ECO:0000313" key="5">
    <source>
        <dbReference type="EMBL" id="KIE47934.1"/>
    </source>
</evidence>
<keyword evidence="1" id="KW-0324">Glycolysis</keyword>
<protein>
    <submittedName>
        <fullName evidence="5">Histidine phosphatase super family protein</fullName>
    </submittedName>
</protein>
<sequence>MTTLYITRHGETEWNKLGRMQGWGDSPLTELGIKQAQWFRDRVINLDLNTIYTSSSERAYNTAKIIKGNRDIKIIKNDGLKELKLGLWQGLDKEGIKALDEENYYNYWNNPTMYKPTEGGESFDELKDRIYEAIMKIVNNHKNENILVVSHGMTIKAFLCALQKKSIGHIWDPPFIQQGSLTSIEFVDDDSYKILMENDISHYKE</sequence>
<dbReference type="Pfam" id="PF00300">
    <property type="entry name" value="His_Phos_1"/>
    <property type="match status" value="1"/>
</dbReference>
<accession>A0A0C1U5C5</accession>
<evidence type="ECO:0000256" key="2">
    <source>
        <dbReference type="ARBA" id="ARBA00023235"/>
    </source>
</evidence>
<dbReference type="OrthoDB" id="9781415at2"/>
<evidence type="ECO:0000313" key="6">
    <source>
        <dbReference type="Proteomes" id="UP000031366"/>
    </source>
</evidence>
<feature type="active site" description="Proton donor/acceptor" evidence="3">
    <location>
        <position position="82"/>
    </location>
</feature>
<feature type="binding site" evidence="4">
    <location>
        <position position="93"/>
    </location>
    <ligand>
        <name>substrate</name>
    </ligand>
</feature>
<reference evidence="5 6" key="1">
    <citation type="journal article" date="2015" name="Infect. Genet. Evol.">
        <title>Genomic sequences of six botulinum neurotoxin-producing strains representing three clostridial species illustrate the mobility and diversity of botulinum neurotoxin genes.</title>
        <authorList>
            <person name="Smith T.J."/>
            <person name="Hill K.K."/>
            <person name="Xie G."/>
            <person name="Foley B.T."/>
            <person name="Williamson C.H."/>
            <person name="Foster J.T."/>
            <person name="Johnson S.L."/>
            <person name="Chertkov O."/>
            <person name="Teshima H."/>
            <person name="Gibbons H.S."/>
            <person name="Johnsky L.A."/>
            <person name="Karavis M.A."/>
            <person name="Smith L.A."/>
        </authorList>
    </citation>
    <scope>NUCLEOTIDE SEQUENCE [LARGE SCALE GENOMIC DNA]</scope>
    <source>
        <strain evidence="5 6">CDC 2741</strain>
    </source>
</reference>
<dbReference type="RefSeq" id="WP_039630610.1">
    <property type="nucleotide sequence ID" value="NZ_AYSO01000013.1"/>
</dbReference>
<name>A0A0C1U5C5_9CLOT</name>
<dbReference type="Gene3D" id="3.40.50.1240">
    <property type="entry name" value="Phosphoglycerate mutase-like"/>
    <property type="match status" value="1"/>
</dbReference>
<feature type="binding site" evidence="4">
    <location>
        <begin position="8"/>
        <end position="15"/>
    </location>
    <ligand>
        <name>substrate</name>
    </ligand>
</feature>
<feature type="binding site" evidence="4">
    <location>
        <position position="58"/>
    </location>
    <ligand>
        <name>substrate</name>
    </ligand>
</feature>
<dbReference type="AlphaFoldDB" id="A0A0C1U5C5"/>
<comment type="caution">
    <text evidence="5">The sequence shown here is derived from an EMBL/GenBank/DDBJ whole genome shotgun (WGS) entry which is preliminary data.</text>
</comment>
<keyword evidence="6" id="KW-1185">Reference proteome</keyword>
<dbReference type="InterPro" id="IPR013078">
    <property type="entry name" value="His_Pase_superF_clade-1"/>
</dbReference>
<evidence type="ECO:0000256" key="1">
    <source>
        <dbReference type="ARBA" id="ARBA00023152"/>
    </source>
</evidence>
<dbReference type="InterPro" id="IPR029033">
    <property type="entry name" value="His_PPase_superfam"/>
</dbReference>
<dbReference type="SMART" id="SM00855">
    <property type="entry name" value="PGAM"/>
    <property type="match status" value="1"/>
</dbReference>
<dbReference type="SUPFAM" id="SSF53254">
    <property type="entry name" value="Phosphoglycerate mutase-like"/>
    <property type="match status" value="1"/>
</dbReference>
<proteinExistence type="predicted"/>
<organism evidence="5 6">
    <name type="scientific">Clostridium argentinense CDC 2741</name>
    <dbReference type="NCBI Taxonomy" id="1418104"/>
    <lineage>
        <taxon>Bacteria</taxon>
        <taxon>Bacillati</taxon>
        <taxon>Bacillota</taxon>
        <taxon>Clostridia</taxon>
        <taxon>Eubacteriales</taxon>
        <taxon>Clostridiaceae</taxon>
        <taxon>Clostridium</taxon>
    </lineage>
</organism>
<keyword evidence="2" id="KW-0413">Isomerase</keyword>
<dbReference type="GO" id="GO:0005737">
    <property type="term" value="C:cytoplasm"/>
    <property type="evidence" value="ECO:0007669"/>
    <property type="project" value="TreeGrafter"/>
</dbReference>
<dbReference type="CDD" id="cd07067">
    <property type="entry name" value="HP_PGM_like"/>
    <property type="match status" value="1"/>
</dbReference>
<dbReference type="InterPro" id="IPR001345">
    <property type="entry name" value="PG/BPGM_mutase_AS"/>
</dbReference>